<reference evidence="1" key="1">
    <citation type="journal article" date="2015" name="Nature">
        <title>Complex archaea that bridge the gap between prokaryotes and eukaryotes.</title>
        <authorList>
            <person name="Spang A."/>
            <person name="Saw J.H."/>
            <person name="Jorgensen S.L."/>
            <person name="Zaremba-Niedzwiedzka K."/>
            <person name="Martijn J."/>
            <person name="Lind A.E."/>
            <person name="van Eijk R."/>
            <person name="Schleper C."/>
            <person name="Guy L."/>
            <person name="Ettema T.J."/>
        </authorList>
    </citation>
    <scope>NUCLEOTIDE SEQUENCE</scope>
</reference>
<dbReference type="SUPFAM" id="SSF46785">
    <property type="entry name" value="Winged helix' DNA-binding domain"/>
    <property type="match status" value="1"/>
</dbReference>
<proteinExistence type="predicted"/>
<name>A0A0F8YJ97_9ZZZZ</name>
<comment type="caution">
    <text evidence="1">The sequence shown here is derived from an EMBL/GenBank/DDBJ whole genome shotgun (WGS) entry which is preliminary data.</text>
</comment>
<evidence type="ECO:0008006" key="2">
    <source>
        <dbReference type="Google" id="ProtNLM"/>
    </source>
</evidence>
<dbReference type="AlphaFoldDB" id="A0A0F8YJ97"/>
<sequence length="117" mass="13003">MSGLLMGRAFYFDLPPRQKLLLLAIADHANDDGYGCHPSQERLAEKVGCTRRHIHNLLQELIGQGLIEVIEQGNGAGLNTRYHLPWAHEKIHQNPEQINPERKGVACLGGLVVESAF</sequence>
<dbReference type="InterPro" id="IPR036388">
    <property type="entry name" value="WH-like_DNA-bd_sf"/>
</dbReference>
<dbReference type="InterPro" id="IPR036390">
    <property type="entry name" value="WH_DNA-bd_sf"/>
</dbReference>
<dbReference type="Gene3D" id="1.10.10.10">
    <property type="entry name" value="Winged helix-like DNA-binding domain superfamily/Winged helix DNA-binding domain"/>
    <property type="match status" value="1"/>
</dbReference>
<protein>
    <recommendedName>
        <fullName evidence="2">Helix-turn-helix domain-containing protein</fullName>
    </recommendedName>
</protein>
<dbReference type="EMBL" id="LAZR01053116">
    <property type="protein sequence ID" value="KKK81458.1"/>
    <property type="molecule type" value="Genomic_DNA"/>
</dbReference>
<organism evidence="1">
    <name type="scientific">marine sediment metagenome</name>
    <dbReference type="NCBI Taxonomy" id="412755"/>
    <lineage>
        <taxon>unclassified sequences</taxon>
        <taxon>metagenomes</taxon>
        <taxon>ecological metagenomes</taxon>
    </lineage>
</organism>
<dbReference type="Pfam" id="PF13730">
    <property type="entry name" value="HTH_36"/>
    <property type="match status" value="1"/>
</dbReference>
<accession>A0A0F8YJ97</accession>
<evidence type="ECO:0000313" key="1">
    <source>
        <dbReference type="EMBL" id="KKK81458.1"/>
    </source>
</evidence>
<gene>
    <name evidence="1" type="ORF">LCGC14_2813250</name>
</gene>